<dbReference type="GO" id="GO:0031388">
    <property type="term" value="P:organic acid phosphorylation"/>
    <property type="evidence" value="ECO:0007669"/>
    <property type="project" value="InterPro"/>
</dbReference>
<dbReference type="PANTHER" id="PTHR21599">
    <property type="entry name" value="GLYCERATE KINASE"/>
    <property type="match status" value="1"/>
</dbReference>
<evidence type="ECO:0000313" key="2">
    <source>
        <dbReference type="EMBL" id="EEB46537.1"/>
    </source>
</evidence>
<dbReference type="InterPro" id="IPR004381">
    <property type="entry name" value="Glycerate_kinase"/>
</dbReference>
<sequence length="92" mass="9370">MTNPLTGLNGASAVFGPQKGADKEMVQKLDASLRHYAAVIKEQVGKDVENVPGSGAAGGLGAGFFGLQQVPDEGGRPDRDRGEPFGGKDAGC</sequence>
<dbReference type="Proteomes" id="UP000003729">
    <property type="component" value="Unassembled WGS sequence"/>
</dbReference>
<name>B6XDJ1_9GAMM</name>
<dbReference type="eggNOG" id="COG1929">
    <property type="taxonomic scope" value="Bacteria"/>
</dbReference>
<proteinExistence type="predicted"/>
<dbReference type="Pfam" id="PF02595">
    <property type="entry name" value="Gly_kinase"/>
    <property type="match status" value="1"/>
</dbReference>
<evidence type="ECO:0000313" key="3">
    <source>
        <dbReference type="Proteomes" id="UP000003729"/>
    </source>
</evidence>
<accession>B6XDJ1</accession>
<organism evidence="2 3">
    <name type="scientific">Providencia alcalifaciens DSM 30120</name>
    <dbReference type="NCBI Taxonomy" id="520999"/>
    <lineage>
        <taxon>Bacteria</taxon>
        <taxon>Pseudomonadati</taxon>
        <taxon>Pseudomonadota</taxon>
        <taxon>Gammaproteobacteria</taxon>
        <taxon>Enterobacterales</taxon>
        <taxon>Morganellaceae</taxon>
        <taxon>Providencia</taxon>
    </lineage>
</organism>
<protein>
    <submittedName>
        <fullName evidence="2">Uncharacterized protein</fullName>
    </submittedName>
</protein>
<dbReference type="SUPFAM" id="SSF110738">
    <property type="entry name" value="Glycerate kinase I"/>
    <property type="match status" value="1"/>
</dbReference>
<dbReference type="Gene3D" id="3.90.1510.10">
    <property type="entry name" value="Glycerate kinase, domain 2"/>
    <property type="match status" value="1"/>
</dbReference>
<feature type="region of interest" description="Disordered" evidence="1">
    <location>
        <begin position="62"/>
        <end position="92"/>
    </location>
</feature>
<feature type="region of interest" description="Disordered" evidence="1">
    <location>
        <begin position="1"/>
        <end position="20"/>
    </location>
</feature>
<reference evidence="2 3" key="2">
    <citation type="submission" date="2008-10" db="EMBL/GenBank/DDBJ databases">
        <authorList>
            <person name="Fulton L."/>
            <person name="Clifton S."/>
            <person name="Fulton B."/>
            <person name="Xu J."/>
            <person name="Minx P."/>
            <person name="Pepin K.H."/>
            <person name="Johnson M."/>
            <person name="Bhonagiri V."/>
            <person name="Nash W.E."/>
            <person name="Mardis E.R."/>
            <person name="Wilson R.K."/>
        </authorList>
    </citation>
    <scope>NUCLEOTIDE SEQUENCE [LARGE SCALE GENOMIC DNA]</scope>
    <source>
        <strain evidence="2 3">DSM 30120</strain>
    </source>
</reference>
<reference evidence="2 3" key="1">
    <citation type="submission" date="2008-10" db="EMBL/GenBank/DDBJ databases">
        <title>Draft genome sequence of Providencia alcalifaciens (DSM 30120).</title>
        <authorList>
            <person name="Sudarsanam P."/>
            <person name="Ley R."/>
            <person name="Guruge J."/>
            <person name="Turnbaugh P.J."/>
            <person name="Mahowald M."/>
            <person name="Liep D."/>
            <person name="Gordon J."/>
        </authorList>
    </citation>
    <scope>NUCLEOTIDE SEQUENCE [LARGE SCALE GENOMIC DNA]</scope>
    <source>
        <strain evidence="2 3">DSM 30120</strain>
    </source>
</reference>
<dbReference type="InterPro" id="IPR036129">
    <property type="entry name" value="Glycerate_kinase_sf"/>
</dbReference>
<dbReference type="PANTHER" id="PTHR21599:SF0">
    <property type="entry name" value="GLYCERATE KINASE"/>
    <property type="match status" value="1"/>
</dbReference>
<comment type="caution">
    <text evidence="2">The sequence shown here is derived from an EMBL/GenBank/DDBJ whole genome shotgun (WGS) entry which is preliminary data.</text>
</comment>
<dbReference type="GO" id="GO:0008887">
    <property type="term" value="F:glycerate kinase activity"/>
    <property type="evidence" value="ECO:0007669"/>
    <property type="project" value="InterPro"/>
</dbReference>
<dbReference type="EMBL" id="ABXW01000031">
    <property type="protein sequence ID" value="EEB46537.1"/>
    <property type="molecule type" value="Genomic_DNA"/>
</dbReference>
<gene>
    <name evidence="2" type="ORF">PROVALCAL_01413</name>
</gene>
<dbReference type="AlphaFoldDB" id="B6XDJ1"/>
<evidence type="ECO:0000256" key="1">
    <source>
        <dbReference type="SAM" id="MobiDB-lite"/>
    </source>
</evidence>
<feature type="compositionally biased region" description="Basic and acidic residues" evidence="1">
    <location>
        <begin position="73"/>
        <end position="83"/>
    </location>
</feature>
<dbReference type="InterPro" id="IPR018193">
    <property type="entry name" value="Glyc_kinase_flavodox-like_fold"/>
</dbReference>